<keyword evidence="14" id="KW-1185">Reference proteome</keyword>
<feature type="compositionally biased region" description="Basic and acidic residues" evidence="11">
    <location>
        <begin position="299"/>
        <end position="312"/>
    </location>
</feature>
<feature type="compositionally biased region" description="Polar residues" evidence="11">
    <location>
        <begin position="356"/>
        <end position="365"/>
    </location>
</feature>
<keyword evidence="7" id="KW-0269">Exonuclease</keyword>
<proteinExistence type="inferred from homology"/>
<dbReference type="InterPro" id="IPR041093">
    <property type="entry name" value="Dis3l2-like_C"/>
</dbReference>
<evidence type="ECO:0000256" key="2">
    <source>
        <dbReference type="ARBA" id="ARBA00005785"/>
    </source>
</evidence>
<evidence type="ECO:0000256" key="7">
    <source>
        <dbReference type="ARBA" id="ARBA00022839"/>
    </source>
</evidence>
<dbReference type="Proteomes" id="UP001235939">
    <property type="component" value="Chromosome 21"/>
</dbReference>
<evidence type="ECO:0000259" key="12">
    <source>
        <dbReference type="SMART" id="SM00955"/>
    </source>
</evidence>
<keyword evidence="5" id="KW-0479">Metal-binding</keyword>
<feature type="compositionally biased region" description="Basic and acidic residues" evidence="11">
    <location>
        <begin position="255"/>
        <end position="268"/>
    </location>
</feature>
<dbReference type="Pfam" id="PF00773">
    <property type="entry name" value="RNB"/>
    <property type="match status" value="1"/>
</dbReference>
<accession>A0ABY6LLV9</accession>
<dbReference type="InterPro" id="IPR028591">
    <property type="entry name" value="DIS3L2"/>
</dbReference>
<keyword evidence="4" id="KW-0540">Nuclease</keyword>
<evidence type="ECO:0000256" key="10">
    <source>
        <dbReference type="RuleBase" id="RU003901"/>
    </source>
</evidence>
<keyword evidence="6" id="KW-0378">Hydrolase</keyword>
<organism evidence="13 14">
    <name type="scientific">Cordylochernes scorpioides</name>
    <dbReference type="NCBI Taxonomy" id="51811"/>
    <lineage>
        <taxon>Eukaryota</taxon>
        <taxon>Metazoa</taxon>
        <taxon>Ecdysozoa</taxon>
        <taxon>Arthropoda</taxon>
        <taxon>Chelicerata</taxon>
        <taxon>Arachnida</taxon>
        <taxon>Pseudoscorpiones</taxon>
        <taxon>Cheliferoidea</taxon>
        <taxon>Chernetidae</taxon>
        <taxon>Cordylochernes</taxon>
    </lineage>
</organism>
<evidence type="ECO:0000256" key="3">
    <source>
        <dbReference type="ARBA" id="ARBA00022490"/>
    </source>
</evidence>
<gene>
    <name evidence="13" type="ORF">LAZ67_21000629</name>
</gene>
<protein>
    <submittedName>
        <fullName evidence="13">DIS3L2</fullName>
    </submittedName>
</protein>
<evidence type="ECO:0000313" key="14">
    <source>
        <dbReference type="Proteomes" id="UP001235939"/>
    </source>
</evidence>
<evidence type="ECO:0000256" key="6">
    <source>
        <dbReference type="ARBA" id="ARBA00022801"/>
    </source>
</evidence>
<comment type="subcellular location">
    <subcellularLocation>
        <location evidence="1">Cytoplasm</location>
    </subcellularLocation>
</comment>
<evidence type="ECO:0000313" key="13">
    <source>
        <dbReference type="EMBL" id="UYV82058.1"/>
    </source>
</evidence>
<keyword evidence="3" id="KW-0963">Cytoplasm</keyword>
<feature type="compositionally biased region" description="Polar residues" evidence="11">
    <location>
        <begin position="520"/>
        <end position="537"/>
    </location>
</feature>
<dbReference type="InterPro" id="IPR050180">
    <property type="entry name" value="RNR_Ribonuclease"/>
</dbReference>
<feature type="domain" description="RNB" evidence="12">
    <location>
        <begin position="763"/>
        <end position="1114"/>
    </location>
</feature>
<dbReference type="Pfam" id="PF17849">
    <property type="entry name" value="OB_Dis3"/>
    <property type="match status" value="1"/>
</dbReference>
<dbReference type="Gene3D" id="2.40.50.690">
    <property type="match status" value="1"/>
</dbReference>
<dbReference type="InterPro" id="IPR022966">
    <property type="entry name" value="RNase_II/R_CS"/>
</dbReference>
<feature type="compositionally biased region" description="Polar residues" evidence="11">
    <location>
        <begin position="165"/>
        <end position="178"/>
    </location>
</feature>
<dbReference type="Gene3D" id="2.40.50.700">
    <property type="match status" value="1"/>
</dbReference>
<evidence type="ECO:0000256" key="1">
    <source>
        <dbReference type="ARBA" id="ARBA00004496"/>
    </source>
</evidence>
<dbReference type="SUPFAM" id="SSF50249">
    <property type="entry name" value="Nucleic acid-binding proteins"/>
    <property type="match status" value="3"/>
</dbReference>
<evidence type="ECO:0000256" key="9">
    <source>
        <dbReference type="ARBA" id="ARBA00022884"/>
    </source>
</evidence>
<feature type="compositionally biased region" description="Polar residues" evidence="11">
    <location>
        <begin position="417"/>
        <end position="433"/>
    </location>
</feature>
<dbReference type="Pfam" id="PF17877">
    <property type="entry name" value="Dis3l2_C_term"/>
    <property type="match status" value="1"/>
</dbReference>
<reference evidence="13 14" key="1">
    <citation type="submission" date="2022-01" db="EMBL/GenBank/DDBJ databases">
        <title>A chromosomal length assembly of Cordylochernes scorpioides.</title>
        <authorList>
            <person name="Zeh D."/>
            <person name="Zeh J."/>
        </authorList>
    </citation>
    <scope>NUCLEOTIDE SEQUENCE [LARGE SCALE GENOMIC DNA]</scope>
    <source>
        <strain evidence="13">IN4F17</strain>
        <tissue evidence="13">Whole Body</tissue>
    </source>
</reference>
<evidence type="ECO:0000256" key="11">
    <source>
        <dbReference type="SAM" id="MobiDB-lite"/>
    </source>
</evidence>
<dbReference type="SMART" id="SM00955">
    <property type="entry name" value="RNB"/>
    <property type="match status" value="1"/>
</dbReference>
<feature type="compositionally biased region" description="Basic and acidic residues" evidence="11">
    <location>
        <begin position="576"/>
        <end position="589"/>
    </location>
</feature>
<dbReference type="Pfam" id="PF17216">
    <property type="entry name" value="Rrp44_CSD1"/>
    <property type="match status" value="1"/>
</dbReference>
<evidence type="ECO:0000256" key="4">
    <source>
        <dbReference type="ARBA" id="ARBA00022722"/>
    </source>
</evidence>
<feature type="region of interest" description="Disordered" evidence="11">
    <location>
        <begin position="129"/>
        <end position="605"/>
    </location>
</feature>
<dbReference type="InterPro" id="IPR001900">
    <property type="entry name" value="RNase_II/R"/>
</dbReference>
<feature type="compositionally biased region" description="Basic and acidic residues" evidence="11">
    <location>
        <begin position="454"/>
        <end position="463"/>
    </location>
</feature>
<keyword evidence="9" id="KW-0694">RNA-binding</keyword>
<comment type="similarity">
    <text evidence="2 10">Belongs to the RNR ribonuclease family.</text>
</comment>
<dbReference type="InterPro" id="IPR033771">
    <property type="entry name" value="Rrp44_CSD1"/>
</dbReference>
<dbReference type="Gene3D" id="2.40.50.140">
    <property type="entry name" value="Nucleic acid-binding proteins"/>
    <property type="match status" value="1"/>
</dbReference>
<dbReference type="PANTHER" id="PTHR23355:SF9">
    <property type="entry name" value="DIS3-LIKE EXONUCLEASE 2"/>
    <property type="match status" value="1"/>
</dbReference>
<dbReference type="EMBL" id="CP092883">
    <property type="protein sequence ID" value="UYV82058.1"/>
    <property type="molecule type" value="Genomic_DNA"/>
</dbReference>
<feature type="compositionally biased region" description="Polar residues" evidence="11">
    <location>
        <begin position="233"/>
        <end position="253"/>
    </location>
</feature>
<keyword evidence="8" id="KW-0460">Magnesium</keyword>
<dbReference type="InterPro" id="IPR041505">
    <property type="entry name" value="Dis3_CSD2"/>
</dbReference>
<dbReference type="InterPro" id="IPR012340">
    <property type="entry name" value="NA-bd_OB-fold"/>
</dbReference>
<sequence length="1384" mass="155148">RRSLSVNSVSREFAELQKVGEKGRKAKWCFNSKLMFAQFEAYMSIGEVQQSLKKGELVEGILRINPRNYEDSYITAPDGEMDIYIEGLHDRNRAMNGDRVAVQIKPPSDWKSESNYVVGLQQDALTHQVIVPKTPEVKGESSESVKSEERTEATITNEAPVDTAPTETTELSQDLNSKSSDDHHTQDSSELPVNTPEPLEPSSSLENDKVTAAVSLEDSGSPEKLSGQAVELNETSSGPIESTEPAGTTTPQSEEVEKSEEPTSREELVETNTQELEDPKSDIQECTEPAGTTTPQSEEVEKSEEPTSREELVETQELEDPKSDIQECTEAALEDAVGITERVPKENTSQEDDKTTALNSETQGQEPEKSVEVVEVSVVPLDDTETSSATSPDSGIILEESNMAGGPVEDKIPEEIVSQTQSDNQATDSSPLNETEEVPILPDPRPLMVNPSMEEVKPEKSDEQSSSSLQGTSSEHSTPVPSSNSDFSKPKRKKKNKNKNMMALGENQKPQAAQEVVPLSSENFMNQTANSNKPQQTEPREIKTKSKKRKSKKKEEAAAAAASNENRAPPALQDSKPAEQPKAKNEVRKNKLARNTQGLKENGNLPMDTWTVEQLMKHPLGEKFLQKTGKVVCILEKKSISLTSGHIKLQNDHNNKWALFVPNDHRFPRMLIPMEQCPTGFYSRPGDFTNVLFLASLVEWGQQETFAKGQLIKSLGNSGEIEAETQALLVENAVDESDFPPEALEGLPLEESWVIPEEEYKRRRDFRKTCVFTIDPSTARDLDDALSCVPLKNGNYEVGVHIADVSFFVKEDTKLDVIAQDRGNSVYLVQKVVPMLPRILCERLCSLNPDSDKLTFSVVWEMTPEGTHVGEAWFGRTVIRSCAQLSYEHAQDLIRGDCSPDSLPPLNGGFTHADVSNAVLNLHSMAVHMRQRRFDSGALRLDQVKLQFALDDFDGMPFGFCALQQKDSHRLVEEFMLYANMAVARQIYDHYPDKALLRRHPSPQARVLNDVVEICESLGIHIDSSSAGSLQKSLMESISSGPEKVPDMLKMAALTSMCTKSMMCALYFCSGCLEDPAEYHHYALNVPLYTHFTSPIRRYPDILVHRLLAASLNYQATPAMSAKEMQVCAEHCNDTKYNARRVSEMSNELFLNLFIKKLGRLSSKGMVMSILDHSFDVLVDKLGVVKRVYCDKLEYGYMRQNGVPQLTIKWKIRGGRRVIQQTLKVFSVVDLSLSPIAPDSLKIQPLFRIQYNAAYDCRTTFENYPACASFEQKNQNLFKGEITIISNLRDEKHMRDNFQMSFYNHKPYYSHDGLSWPLSRIIYSYHRHSFLILSPFAFDSVVECSPATRAPRVRFPADAFYFFFLQFLKLIYILYKNDIHGTNL</sequence>
<evidence type="ECO:0000256" key="8">
    <source>
        <dbReference type="ARBA" id="ARBA00022842"/>
    </source>
</evidence>
<name>A0ABY6LLV9_9ARAC</name>
<feature type="compositionally biased region" description="Basic and acidic residues" evidence="11">
    <location>
        <begin position="135"/>
        <end position="152"/>
    </location>
</feature>
<dbReference type="PANTHER" id="PTHR23355">
    <property type="entry name" value="RIBONUCLEASE"/>
    <property type="match status" value="1"/>
</dbReference>
<evidence type="ECO:0000256" key="5">
    <source>
        <dbReference type="ARBA" id="ARBA00022723"/>
    </source>
</evidence>
<dbReference type="PROSITE" id="PS01175">
    <property type="entry name" value="RIBONUCLEASE_II"/>
    <property type="match status" value="1"/>
</dbReference>
<feature type="compositionally biased region" description="Low complexity" evidence="11">
    <location>
        <begin position="558"/>
        <end position="568"/>
    </location>
</feature>
<feature type="non-terminal residue" evidence="13">
    <location>
        <position position="1"/>
    </location>
</feature>
<dbReference type="HAMAP" id="MF_03045">
    <property type="entry name" value="DIS3L2"/>
    <property type="match status" value="1"/>
</dbReference>
<feature type="compositionally biased region" description="Low complexity" evidence="11">
    <location>
        <begin position="464"/>
        <end position="478"/>
    </location>
</feature>